<dbReference type="EMBL" id="UOFO01000052">
    <property type="protein sequence ID" value="VAW84778.1"/>
    <property type="molecule type" value="Genomic_DNA"/>
</dbReference>
<feature type="transmembrane region" description="Helical" evidence="1">
    <location>
        <begin position="123"/>
        <end position="142"/>
    </location>
</feature>
<sequence>MLSIIKTVTLIALSFWLSLFLAWQTLSSVNFAYSTLYDWLNIEQTVQEFAPKNQYKQNFELTEKADHVRLFQDIVTAINNKGKGLTEITYSDSRLNQNTPLLHNAEVVHLQDVANFINYLSQVTAYLVFVFVISLILIYRFGAWQPPPLVYSMGGTLGICLFTALVVIVFGAEDLFYQWHVLIFPENHQWFFYYHESLMTTLMKAPDIFAYIAVFLVLVTLIYHTIVLTLVASVLRHKAHII</sequence>
<protein>
    <recommendedName>
        <fullName evidence="3">Integral membrane protein</fullName>
    </recommendedName>
</protein>
<evidence type="ECO:0000256" key="1">
    <source>
        <dbReference type="SAM" id="Phobius"/>
    </source>
</evidence>
<keyword evidence="1" id="KW-0472">Membrane</keyword>
<evidence type="ECO:0000313" key="2">
    <source>
        <dbReference type="EMBL" id="VAW84778.1"/>
    </source>
</evidence>
<dbReference type="AlphaFoldDB" id="A0A3B0YV02"/>
<keyword evidence="1" id="KW-0812">Transmembrane</keyword>
<feature type="transmembrane region" description="Helical" evidence="1">
    <location>
        <begin position="208"/>
        <end position="235"/>
    </location>
</feature>
<feature type="transmembrane region" description="Helical" evidence="1">
    <location>
        <begin position="149"/>
        <end position="172"/>
    </location>
</feature>
<keyword evidence="1" id="KW-1133">Transmembrane helix</keyword>
<proteinExistence type="predicted"/>
<accession>A0A3B0YV02</accession>
<evidence type="ECO:0008006" key="3">
    <source>
        <dbReference type="Google" id="ProtNLM"/>
    </source>
</evidence>
<organism evidence="2">
    <name type="scientific">hydrothermal vent metagenome</name>
    <dbReference type="NCBI Taxonomy" id="652676"/>
    <lineage>
        <taxon>unclassified sequences</taxon>
        <taxon>metagenomes</taxon>
        <taxon>ecological metagenomes</taxon>
    </lineage>
</organism>
<name>A0A3B0YV02_9ZZZZ</name>
<gene>
    <name evidence="2" type="ORF">MNBD_GAMMA16-1347</name>
</gene>
<reference evidence="2" key="1">
    <citation type="submission" date="2018-06" db="EMBL/GenBank/DDBJ databases">
        <authorList>
            <person name="Zhirakovskaya E."/>
        </authorList>
    </citation>
    <scope>NUCLEOTIDE SEQUENCE</scope>
</reference>